<protein>
    <submittedName>
        <fullName evidence="5">Uncharacterized protein</fullName>
    </submittedName>
</protein>
<organism evidence="5 6">
    <name type="scientific">Phytophthora rubi</name>
    <dbReference type="NCBI Taxonomy" id="129364"/>
    <lineage>
        <taxon>Eukaryota</taxon>
        <taxon>Sar</taxon>
        <taxon>Stramenopiles</taxon>
        <taxon>Oomycota</taxon>
        <taxon>Peronosporomycetes</taxon>
        <taxon>Peronosporales</taxon>
        <taxon>Peronosporaceae</taxon>
        <taxon>Phytophthora</taxon>
    </lineage>
</organism>
<evidence type="ECO:0000313" key="6">
    <source>
        <dbReference type="Proteomes" id="UP000434957"/>
    </source>
</evidence>
<evidence type="ECO:0000256" key="3">
    <source>
        <dbReference type="ARBA" id="ARBA00022525"/>
    </source>
</evidence>
<proteinExistence type="inferred from homology"/>
<accession>A0A6A4DDL7</accession>
<dbReference type="Pfam" id="PF05630">
    <property type="entry name" value="NPP1"/>
    <property type="match status" value="2"/>
</dbReference>
<name>A0A6A4DDL7_9STRA</name>
<dbReference type="Proteomes" id="UP000434957">
    <property type="component" value="Unassembled WGS sequence"/>
</dbReference>
<keyword evidence="6" id="KW-1185">Reference proteome</keyword>
<comment type="caution">
    <text evidence="5">The sequence shown here is derived from an EMBL/GenBank/DDBJ whole genome shotgun (WGS) entry which is preliminary data.</text>
</comment>
<dbReference type="PANTHER" id="PTHR33657">
    <property type="entry name" value="DOMAIN PROTEIN, PUTATIVE (AFU_ORTHOLOGUE AFUA_5G00600)-RELATED"/>
    <property type="match status" value="1"/>
</dbReference>
<evidence type="ECO:0000256" key="4">
    <source>
        <dbReference type="ARBA" id="ARBA00023026"/>
    </source>
</evidence>
<keyword evidence="4" id="KW-0843">Virulence</keyword>
<dbReference type="AlphaFoldDB" id="A0A6A4DDL7"/>
<evidence type="ECO:0000256" key="1">
    <source>
        <dbReference type="ARBA" id="ARBA00004613"/>
    </source>
</evidence>
<evidence type="ECO:0000313" key="5">
    <source>
        <dbReference type="EMBL" id="KAE9306547.1"/>
    </source>
</evidence>
<reference evidence="5 6" key="1">
    <citation type="submission" date="2018-08" db="EMBL/GenBank/DDBJ databases">
        <title>Genomic investigation of the strawberry pathogen Phytophthora fragariae indicates pathogenicity is determined by transcriptional variation in three key races.</title>
        <authorList>
            <person name="Adams T.M."/>
            <person name="Armitage A.D."/>
            <person name="Sobczyk M.K."/>
            <person name="Bates H.J."/>
            <person name="Dunwell J.M."/>
            <person name="Nellist C.F."/>
            <person name="Harrison R.J."/>
        </authorList>
    </citation>
    <scope>NUCLEOTIDE SEQUENCE [LARGE SCALE GENOMIC DNA]</scope>
    <source>
        <strain evidence="5 6">SCRP333</strain>
    </source>
</reference>
<keyword evidence="3" id="KW-0964">Secreted</keyword>
<comment type="similarity">
    <text evidence="2">Belongs to the Necrosis inducing protein (NPP1) family.</text>
</comment>
<dbReference type="GO" id="GO:0005576">
    <property type="term" value="C:extracellular region"/>
    <property type="evidence" value="ECO:0007669"/>
    <property type="project" value="UniProtKB-SubCell"/>
</dbReference>
<evidence type="ECO:0000256" key="2">
    <source>
        <dbReference type="ARBA" id="ARBA00009520"/>
    </source>
</evidence>
<comment type="subcellular location">
    <subcellularLocation>
        <location evidence="1">Secreted</location>
    </subcellularLocation>
</comment>
<dbReference type="PANTHER" id="PTHR33657:SF8">
    <property type="entry name" value="DOMAIN PROTEIN, PUTATIVE (AFU_ORTHOLOGUE AFUA_5G00600)-RELATED"/>
    <property type="match status" value="1"/>
</dbReference>
<dbReference type="EMBL" id="QXFT01001968">
    <property type="protein sequence ID" value="KAE9306547.1"/>
    <property type="molecule type" value="Genomic_DNA"/>
</dbReference>
<dbReference type="InterPro" id="IPR008701">
    <property type="entry name" value="NPP1"/>
</dbReference>
<gene>
    <name evidence="5" type="ORF">PR003_g21218</name>
</gene>
<sequence length="422" mass="46448">MQRVSERQRLLRDIVDVMAVATLEEEDDDLLHSAQGRAAVTEDQLLFSELDQVSDMLQLVESSRYLVDRERIDSCTQFNAEIFMASYPTSRFRQRTRMDKSSFERVVNKIKDNPVFYNDSPCSQAPVWMQLAVALDRFGNYGSGASLSRSQELWGIGKGTVDDYTDRVVKTLLGKSPSSAQFQFGHPSENHELALPILHCCCLRYTQLCGGWKHRPRQSAAVSAACAVTVSEKAAVNSKPSLIIDGACHPHPAVNAAGETSGGLKGTGEIDGDCKGSGLGSQVYGRAAWHKDLWAIIAVVWLDNPAFEKPKVLAVSTTIGNGEYHIEKDGPPACGRWSCAPPFADYINGTSPMLVFGVRENTATLLGLTTERFGEFQDLVMWEQLTEAARGALSEADFGEKVKVPFIDANFKTNLEASRPFR</sequence>